<proteinExistence type="predicted"/>
<feature type="compositionally biased region" description="Pro residues" evidence="1">
    <location>
        <begin position="72"/>
        <end position="81"/>
    </location>
</feature>
<reference evidence="3" key="1">
    <citation type="submission" date="2015-09" db="EMBL/GenBank/DDBJ databases">
        <authorList>
            <consortium name="Pathogen Informatics"/>
        </authorList>
    </citation>
    <scope>NUCLEOTIDE SEQUENCE [LARGE SCALE GENOMIC DNA]</scope>
    <source>
        <strain evidence="3">Lake Konstanz</strain>
    </source>
</reference>
<dbReference type="EMBL" id="CYKH01000781">
    <property type="protein sequence ID" value="CUG38298.1"/>
    <property type="molecule type" value="Genomic_DNA"/>
</dbReference>
<dbReference type="AlphaFoldDB" id="A0A0S4J439"/>
<evidence type="ECO:0000256" key="1">
    <source>
        <dbReference type="SAM" id="MobiDB-lite"/>
    </source>
</evidence>
<feature type="region of interest" description="Disordered" evidence="1">
    <location>
        <begin position="1"/>
        <end position="22"/>
    </location>
</feature>
<accession>A0A0S4J439</accession>
<organism evidence="2 3">
    <name type="scientific">Bodo saltans</name>
    <name type="common">Flagellated protozoan</name>
    <dbReference type="NCBI Taxonomy" id="75058"/>
    <lineage>
        <taxon>Eukaryota</taxon>
        <taxon>Discoba</taxon>
        <taxon>Euglenozoa</taxon>
        <taxon>Kinetoplastea</taxon>
        <taxon>Metakinetoplastina</taxon>
        <taxon>Eubodonida</taxon>
        <taxon>Bodonidae</taxon>
        <taxon>Bodo</taxon>
    </lineage>
</organism>
<dbReference type="Proteomes" id="UP000051952">
    <property type="component" value="Unassembled WGS sequence"/>
</dbReference>
<gene>
    <name evidence="2" type="ORF">BSAL_05325</name>
</gene>
<feature type="compositionally biased region" description="Polar residues" evidence="1">
    <location>
        <begin position="1"/>
        <end position="14"/>
    </location>
</feature>
<feature type="compositionally biased region" description="Low complexity" evidence="1">
    <location>
        <begin position="96"/>
        <end position="105"/>
    </location>
</feature>
<dbReference type="VEuPathDB" id="TriTrypDB:BSAL_05325"/>
<name>A0A0S4J439_BODSA</name>
<keyword evidence="3" id="KW-1185">Reference proteome</keyword>
<feature type="region of interest" description="Disordered" evidence="1">
    <location>
        <begin position="66"/>
        <end position="109"/>
    </location>
</feature>
<evidence type="ECO:0000313" key="2">
    <source>
        <dbReference type="EMBL" id="CUG38298.1"/>
    </source>
</evidence>
<sequence>MKSQESTDTFSPQQERVRHYFERNDVPQLLEQLLAELGEKMPRDPIQGIAEWATSKLRLQQISSLSLNGAPPRTPHAPPTPTGAAVRPPSAPSSRPPSATQRQPPLSARWRQKRWTALLIGTESARDLYFDVLVQGLGSGEPEGSPVEEHSRMVRESIRPFFPGKKSIRMVTHKLSSSSSSEAEQQQQQPNSVVVLDPSMTTWSSEKNLFAMSVADVVVLCCDPVTGKLPAMVGAHPVREYVKMALRTGTRGVLVWRSTTNTIKAEEGSADGILASLTSEIPPSAHVAITDVSCPPLLSELLGSINNLPIETVRPERPELQSGIFSSSLASIGSSMEYELECRIDSLDGAEIHVGDLLKCFVTGQRIELSIVTIDLVFSGRQPTQVVRRATNQASGAEEGAMITCIAKGMQSQLSAKGAPTMTLVRVEPISEAVICVAAAQLLSVSVVAPSSDDDDDELDF</sequence>
<evidence type="ECO:0000313" key="3">
    <source>
        <dbReference type="Proteomes" id="UP000051952"/>
    </source>
</evidence>
<protein>
    <submittedName>
        <fullName evidence="2">Uncharacterized protein</fullName>
    </submittedName>
</protein>